<proteinExistence type="predicted"/>
<dbReference type="SUPFAM" id="SSF63825">
    <property type="entry name" value="YWTD domain"/>
    <property type="match status" value="1"/>
</dbReference>
<dbReference type="AlphaFoldDB" id="A0A2K4ZPV8"/>
<sequence length="148" mass="16273">MDFTGSNTVCLMGITLSQQHNKGISGGADRSTKSITKLDIPTNGNISFDGENIFYKNRQSVLTRYNVSRGETTLYENIIAHDFCMDEQSIYYVSRTDGGGVYSCDKDGNNKKLISNMPAMSVTCDADNIYVLAGESGKEISDESFIHL</sequence>
<protein>
    <recommendedName>
        <fullName evidence="1">Prolow-density lipoprotein receptor-related protein 1-like beta-propeller domain-containing protein</fullName>
    </recommendedName>
</protein>
<organism evidence="2 3">
    <name type="scientific">Acetatifactor muris</name>
    <dbReference type="NCBI Taxonomy" id="879566"/>
    <lineage>
        <taxon>Bacteria</taxon>
        <taxon>Bacillati</taxon>
        <taxon>Bacillota</taxon>
        <taxon>Clostridia</taxon>
        <taxon>Lachnospirales</taxon>
        <taxon>Lachnospiraceae</taxon>
        <taxon>Acetatifactor</taxon>
    </lineage>
</organism>
<dbReference type="Proteomes" id="UP000236311">
    <property type="component" value="Unassembled WGS sequence"/>
</dbReference>
<evidence type="ECO:0000313" key="2">
    <source>
        <dbReference type="EMBL" id="SOY32524.1"/>
    </source>
</evidence>
<gene>
    <name evidence="2" type="ORF">AMURIS_05289</name>
</gene>
<dbReference type="Pfam" id="PF16472">
    <property type="entry name" value="DUF5050"/>
    <property type="match status" value="1"/>
</dbReference>
<keyword evidence="3" id="KW-1185">Reference proteome</keyword>
<feature type="domain" description="Prolow-density lipoprotein receptor-related protein 1-like beta-propeller" evidence="1">
    <location>
        <begin position="47"/>
        <end position="131"/>
    </location>
</feature>
<dbReference type="InterPro" id="IPR032485">
    <property type="entry name" value="LRP1-like_beta_prop"/>
</dbReference>
<name>A0A2K4ZPV8_9FIRM</name>
<evidence type="ECO:0000313" key="3">
    <source>
        <dbReference type="Proteomes" id="UP000236311"/>
    </source>
</evidence>
<dbReference type="RefSeq" id="WP_242982628.1">
    <property type="nucleotide sequence ID" value="NZ_JANJZD010000059.1"/>
</dbReference>
<dbReference type="EMBL" id="OFSM01000053">
    <property type="protein sequence ID" value="SOY32524.1"/>
    <property type="molecule type" value="Genomic_DNA"/>
</dbReference>
<accession>A0A2K4ZPV8</accession>
<reference evidence="2 3" key="1">
    <citation type="submission" date="2018-01" db="EMBL/GenBank/DDBJ databases">
        <authorList>
            <person name="Gaut B.S."/>
            <person name="Morton B.R."/>
            <person name="Clegg M.T."/>
            <person name="Duvall M.R."/>
        </authorList>
    </citation>
    <scope>NUCLEOTIDE SEQUENCE [LARGE SCALE GENOMIC DNA]</scope>
    <source>
        <strain evidence="2">GP69</strain>
    </source>
</reference>
<evidence type="ECO:0000259" key="1">
    <source>
        <dbReference type="Pfam" id="PF16472"/>
    </source>
</evidence>